<accession>A0ABQ1UZQ1</accession>
<dbReference type="InterPro" id="IPR029033">
    <property type="entry name" value="His_PPase_superfam"/>
</dbReference>
<organism evidence="2 3">
    <name type="scientific">Williamsia phyllosphaerae</name>
    <dbReference type="NCBI Taxonomy" id="885042"/>
    <lineage>
        <taxon>Bacteria</taxon>
        <taxon>Bacillati</taxon>
        <taxon>Actinomycetota</taxon>
        <taxon>Actinomycetes</taxon>
        <taxon>Mycobacteriales</taxon>
        <taxon>Nocardiaceae</taxon>
        <taxon>Williamsia</taxon>
    </lineage>
</organism>
<feature type="compositionally biased region" description="Basic residues" evidence="1">
    <location>
        <begin position="1"/>
        <end position="20"/>
    </location>
</feature>
<dbReference type="SUPFAM" id="SSF53254">
    <property type="entry name" value="Phosphoglycerate mutase-like"/>
    <property type="match status" value="1"/>
</dbReference>
<keyword evidence="3" id="KW-1185">Reference proteome</keyword>
<dbReference type="EMBL" id="BMCS01000002">
    <property type="protein sequence ID" value="GGF31533.1"/>
    <property type="molecule type" value="Genomic_DNA"/>
</dbReference>
<evidence type="ECO:0000256" key="1">
    <source>
        <dbReference type="SAM" id="MobiDB-lite"/>
    </source>
</evidence>
<reference evidence="3" key="1">
    <citation type="journal article" date="2019" name="Int. J. Syst. Evol. Microbiol.">
        <title>The Global Catalogue of Microorganisms (GCM) 10K type strain sequencing project: providing services to taxonomists for standard genome sequencing and annotation.</title>
        <authorList>
            <consortium name="The Broad Institute Genomics Platform"/>
            <consortium name="The Broad Institute Genome Sequencing Center for Infectious Disease"/>
            <person name="Wu L."/>
            <person name="Ma J."/>
        </authorList>
    </citation>
    <scope>NUCLEOTIDE SEQUENCE [LARGE SCALE GENOMIC DNA]</scope>
    <source>
        <strain evidence="3">CCM 7855</strain>
    </source>
</reference>
<dbReference type="Gene3D" id="3.40.50.1240">
    <property type="entry name" value="Phosphoglycerate mutase-like"/>
    <property type="match status" value="1"/>
</dbReference>
<comment type="caution">
    <text evidence="2">The sequence shown here is derived from an EMBL/GenBank/DDBJ whole genome shotgun (WGS) entry which is preliminary data.</text>
</comment>
<dbReference type="RefSeq" id="WP_229705195.1">
    <property type="nucleotide sequence ID" value="NZ_BMCS01000002.1"/>
</dbReference>
<proteinExistence type="predicted"/>
<dbReference type="Proteomes" id="UP000632454">
    <property type="component" value="Unassembled WGS sequence"/>
</dbReference>
<name>A0ABQ1UZQ1_9NOCA</name>
<dbReference type="InterPro" id="IPR013078">
    <property type="entry name" value="His_Pase_superF_clade-1"/>
</dbReference>
<evidence type="ECO:0000313" key="2">
    <source>
        <dbReference type="EMBL" id="GGF31533.1"/>
    </source>
</evidence>
<protein>
    <submittedName>
        <fullName evidence="2">Phosphoglycerate mutase</fullName>
    </submittedName>
</protein>
<gene>
    <name evidence="2" type="ORF">GCM10007298_29220</name>
</gene>
<sequence>MDGSRTRLRGRAHTTGHTSHHGGLGGVASLTVRVIAAGRTGPNRDLRFGSEHHDLDETGRRDCRRLVESSVGSPPDGVALCGPEASVVQTADVLGVDARVDTDLSTLDLGRWRGRAPEDIPVGELRDWFTDIASVPHGGESIADFVARIGDWIDRTRTPEMILVVSMPVAQAVLAYTRHGGPDDYWAIEVEPASEHTVFLPLDSGEDRCHSDTQK</sequence>
<feature type="region of interest" description="Disordered" evidence="1">
    <location>
        <begin position="1"/>
        <end position="25"/>
    </location>
</feature>
<evidence type="ECO:0000313" key="3">
    <source>
        <dbReference type="Proteomes" id="UP000632454"/>
    </source>
</evidence>
<dbReference type="Pfam" id="PF00300">
    <property type="entry name" value="His_Phos_1"/>
    <property type="match status" value="1"/>
</dbReference>